<dbReference type="Gene3D" id="1.10.287.110">
    <property type="entry name" value="DnaJ domain"/>
    <property type="match status" value="1"/>
</dbReference>
<accession>A0ABU9UCZ1</accession>
<dbReference type="PANTHER" id="PTHR44825">
    <property type="match status" value="1"/>
</dbReference>
<sequence>MAAIFLNGREMFESYYELLGIEQDASLSDIKKAFRRKAKDMHPDTMSNPTDDDLDAMRRLLMAYEVLSDPYKREEYDRHLAVFRRKKTYVFDYREFLQNRRDDLESQAKLVFFDLLHDRDDDAIGLYESLRMDGFSVEAYLDREDAMDCLFLIAEAYEKRAEPAEAVNHLLRLSAMEKQKPYFRHFFDEVILRLKKMLITQSDMDIELAMMYIEELLSLGCLSDRDEFLFCKRMADFAIKTDNTAVARYYLKRASALNGNLSGFSRLQRKLLQEEPA</sequence>
<dbReference type="InterPro" id="IPR052763">
    <property type="entry name" value="DnaJ_C4"/>
</dbReference>
<reference evidence="2 3" key="1">
    <citation type="submission" date="2024-03" db="EMBL/GenBank/DDBJ databases">
        <title>Ignisphaera cupida sp. nov., a hyperthermophilic hydrolytic archaeon from a hot spring of Kamchatka, and proposal of Ignisphaeraceae fam. nov.</title>
        <authorList>
            <person name="Podosokorskaya O.A."/>
            <person name="Elcheninov A.G."/>
            <person name="Maltseva A.I."/>
            <person name="Zayulina K.S."/>
            <person name="Novikov A."/>
            <person name="Merkel A.Y."/>
        </authorList>
    </citation>
    <scope>NUCLEOTIDE SEQUENCE [LARGE SCALE GENOMIC DNA]</scope>
    <source>
        <strain evidence="2 3">38H-sp</strain>
    </source>
</reference>
<dbReference type="SMART" id="SM00271">
    <property type="entry name" value="DnaJ"/>
    <property type="match status" value="1"/>
</dbReference>
<evidence type="ECO:0000313" key="2">
    <source>
        <dbReference type="EMBL" id="MEM5948536.1"/>
    </source>
</evidence>
<dbReference type="InterPro" id="IPR036869">
    <property type="entry name" value="J_dom_sf"/>
</dbReference>
<dbReference type="EMBL" id="JBCHKQ010000004">
    <property type="protein sequence ID" value="MEM5948536.1"/>
    <property type="molecule type" value="Genomic_DNA"/>
</dbReference>
<evidence type="ECO:0000313" key="3">
    <source>
        <dbReference type="Proteomes" id="UP001466331"/>
    </source>
</evidence>
<dbReference type="PROSITE" id="PS50076">
    <property type="entry name" value="DNAJ_2"/>
    <property type="match status" value="1"/>
</dbReference>
<dbReference type="CDD" id="cd06257">
    <property type="entry name" value="DnaJ"/>
    <property type="match status" value="1"/>
</dbReference>
<dbReference type="InterPro" id="IPR001623">
    <property type="entry name" value="DnaJ_domain"/>
</dbReference>
<name>A0ABU9UCZ1_9SPIR</name>
<gene>
    <name evidence="2" type="ORF">WKV44_08260</name>
</gene>
<dbReference type="Pfam" id="PF00226">
    <property type="entry name" value="DnaJ"/>
    <property type="match status" value="1"/>
</dbReference>
<dbReference type="PANTHER" id="PTHR44825:SF1">
    <property type="entry name" value="DNAJ HOMOLOG SUBFAMILY C MEMBER 4"/>
    <property type="match status" value="1"/>
</dbReference>
<organism evidence="2 3">
    <name type="scientific">Rarispira pelagica</name>
    <dbReference type="NCBI Taxonomy" id="3141764"/>
    <lineage>
        <taxon>Bacteria</taxon>
        <taxon>Pseudomonadati</taxon>
        <taxon>Spirochaetota</taxon>
        <taxon>Spirochaetia</taxon>
        <taxon>Winmispirales</taxon>
        <taxon>Winmispiraceae</taxon>
        <taxon>Rarispira</taxon>
    </lineage>
</organism>
<dbReference type="Proteomes" id="UP001466331">
    <property type="component" value="Unassembled WGS sequence"/>
</dbReference>
<proteinExistence type="predicted"/>
<comment type="caution">
    <text evidence="2">The sequence shown here is derived from an EMBL/GenBank/DDBJ whole genome shotgun (WGS) entry which is preliminary data.</text>
</comment>
<dbReference type="RefSeq" id="WP_420069989.1">
    <property type="nucleotide sequence ID" value="NZ_JBCHKQ010000004.1"/>
</dbReference>
<dbReference type="SUPFAM" id="SSF46565">
    <property type="entry name" value="Chaperone J-domain"/>
    <property type="match status" value="1"/>
</dbReference>
<dbReference type="PRINTS" id="PR00625">
    <property type="entry name" value="JDOMAIN"/>
</dbReference>
<protein>
    <submittedName>
        <fullName evidence="2">DnaJ domain-containing protein</fullName>
    </submittedName>
</protein>
<feature type="domain" description="J" evidence="1">
    <location>
        <begin position="14"/>
        <end position="80"/>
    </location>
</feature>
<evidence type="ECO:0000259" key="1">
    <source>
        <dbReference type="PROSITE" id="PS50076"/>
    </source>
</evidence>
<keyword evidence="3" id="KW-1185">Reference proteome</keyword>